<feature type="transmembrane region" description="Helical" evidence="1">
    <location>
        <begin position="28"/>
        <end position="48"/>
    </location>
</feature>
<gene>
    <name evidence="2" type="ORF">VIS_S18BNA50031</name>
</gene>
<sequence length="181" mass="21098">MFFIPGFIYLKSYRLLIADNKTDFSKDWFEAIGISIINFILFSYPIHLISDENFIENNSFLYFLFFGSIILLAPILLAFLFYKISRTVWFSKFLINPTKSSWDSFFSMKESYYVIVTLKNSTKIAGKYGLNSYSSAFPHPNEIYLEEIYELNKQGGFGEKINQTEGVLITEGEISTIEFYK</sequence>
<protein>
    <submittedName>
        <fullName evidence="2">Uncharacterized protein</fullName>
    </submittedName>
</protein>
<keyword evidence="1" id="KW-0812">Transmembrane</keyword>
<dbReference type="InterPro" id="IPR045919">
    <property type="entry name" value="DUF6338"/>
</dbReference>
<dbReference type="EMBL" id="FO117584">
    <property type="protein sequence ID" value="CCF99600.1"/>
    <property type="molecule type" value="Genomic_DNA"/>
</dbReference>
<evidence type="ECO:0000313" key="2">
    <source>
        <dbReference type="EMBL" id="CCF99600.1"/>
    </source>
</evidence>
<reference evidence="2" key="1">
    <citation type="journal article" date="2012" name="Environ. Microbiol.">
        <title>Genomic content of uncultured Bacteroidetes from contrasting oceanic provinces in the North Atlantic Ocean.</title>
        <authorList>
            <person name="Gomez-Pereira P.R."/>
            <person name="Schuler M."/>
            <person name="Fuchs B.M."/>
            <person name="Bennke C."/>
            <person name="Teeling H."/>
            <person name="Waldmann J."/>
            <person name="Richter M."/>
            <person name="Barbe V."/>
            <person name="Bataille E."/>
            <person name="Glockner F.O."/>
            <person name="Amann R."/>
        </authorList>
    </citation>
    <scope>NUCLEOTIDE SEQUENCE</scope>
</reference>
<name>H6REY9_9BACT</name>
<keyword evidence="1" id="KW-0472">Membrane</keyword>
<reference evidence="2" key="2">
    <citation type="submission" date="2012-02" db="EMBL/GenBank/DDBJ databases">
        <authorList>
            <person name="Genoscope - CEA"/>
        </authorList>
    </citation>
    <scope>NUCLEOTIDE SEQUENCE</scope>
</reference>
<feature type="transmembrane region" description="Helical" evidence="1">
    <location>
        <begin position="60"/>
        <end position="82"/>
    </location>
</feature>
<organism evidence="2">
    <name type="scientific">uncultured Flavobacteriia bacterium</name>
    <dbReference type="NCBI Taxonomy" id="212695"/>
    <lineage>
        <taxon>Bacteria</taxon>
        <taxon>Pseudomonadati</taxon>
        <taxon>Bacteroidota</taxon>
        <taxon>Flavobacteriia</taxon>
        <taxon>environmental samples</taxon>
    </lineage>
</organism>
<keyword evidence="1" id="KW-1133">Transmembrane helix</keyword>
<dbReference type="Pfam" id="PF19865">
    <property type="entry name" value="DUF6338"/>
    <property type="match status" value="1"/>
</dbReference>
<accession>H6REY9</accession>
<evidence type="ECO:0000256" key="1">
    <source>
        <dbReference type="SAM" id="Phobius"/>
    </source>
</evidence>
<dbReference type="AlphaFoldDB" id="H6REY9"/>
<proteinExistence type="predicted"/>